<dbReference type="InterPro" id="IPR004089">
    <property type="entry name" value="MCPsignal_dom"/>
</dbReference>
<dbReference type="KEGG" id="knv:Pan216_56370"/>
<dbReference type="PROSITE" id="PS50885">
    <property type="entry name" value="HAMP"/>
    <property type="match status" value="1"/>
</dbReference>
<dbReference type="AlphaFoldDB" id="A0A518BCP3"/>
<dbReference type="SMART" id="SM00283">
    <property type="entry name" value="MA"/>
    <property type="match status" value="1"/>
</dbReference>
<sequence length="698" mass="75777">MAVTTDVKQEQFSDDYHEEIGRLNSIVDNAGANLLVSDADQNLVHMNDKARETLLEIEDTIHAELGLRVDQLVGGPIDRFHGSRDKEIRKLLSNPRNLPITSDITIGDVILNLTVSAIIGPDGDYMGQVVNWENATEARVNEREVAKQRALVENAPVNIILADTNFDIVYMNPASLETLRNIEDQLPCRADEVVGKSVDFFHQNPAHQRKILSNPKNLPHRADIRLGNEILNLLVSPTYDSEGGFMGPMVTWEVITEKRAAEANLNRVNQMVENAAVRMILADKDLNVTYMNPASVRTLREIEHLLPCRVDEVVGKSIDIFHEDPARQRRLLSDPKNLPHHAEIQLGDETLDLNVVAITDDDGNYLGPMVNWDLITEKKRAEEQAARMQQEQAAATKELEEKVNLMLTTVEAAAQGDLTQEVAVGGNDPMGRLGDAFKHMLTDLKEIVGQIVESANQFAEGSKVVAESSGNLSEGAQTQSATVEEMTASIEELNKSIKNISQNATEADTMARDTTTRAREGGVAVEKAGEAMGLIQKSSEQISDIIQVISEIASQTNLLALNAAIEAARAGEHGLGFAVVADEVRKLAERSSEAAKEITTLIKESTQRVSEGAQLSQQAGEALKAIVAGVEETAQGISKIAASTDEQASSAQEVSSAIQNVAGTTETNAAASEELASSAEELGAQAATLRDIVQRFTI</sequence>
<dbReference type="SUPFAM" id="SSF55785">
    <property type="entry name" value="PYP-like sensor domain (PAS domain)"/>
    <property type="match status" value="2"/>
</dbReference>
<dbReference type="InterPro" id="IPR004090">
    <property type="entry name" value="Chemotax_Me-accpt_rcpt"/>
</dbReference>
<dbReference type="SUPFAM" id="SSF58104">
    <property type="entry name" value="Methyl-accepting chemotaxis protein (MCP) signaling domain"/>
    <property type="match status" value="1"/>
</dbReference>
<dbReference type="InterPro" id="IPR003660">
    <property type="entry name" value="HAMP_dom"/>
</dbReference>
<evidence type="ECO:0000256" key="2">
    <source>
        <dbReference type="ARBA" id="ARBA00022500"/>
    </source>
</evidence>
<dbReference type="GO" id="GO:0005886">
    <property type="term" value="C:plasma membrane"/>
    <property type="evidence" value="ECO:0007669"/>
    <property type="project" value="TreeGrafter"/>
</dbReference>
<keyword evidence="5" id="KW-0175">Coiled coil</keyword>
<dbReference type="Pfam" id="PF13188">
    <property type="entry name" value="PAS_8"/>
    <property type="match status" value="1"/>
</dbReference>
<dbReference type="InterPro" id="IPR035965">
    <property type="entry name" value="PAS-like_dom_sf"/>
</dbReference>
<reference evidence="8 9" key="1">
    <citation type="submission" date="2019-02" db="EMBL/GenBank/DDBJ databases">
        <title>Deep-cultivation of Planctomycetes and their phenomic and genomic characterization uncovers novel biology.</title>
        <authorList>
            <person name="Wiegand S."/>
            <person name="Jogler M."/>
            <person name="Boedeker C."/>
            <person name="Pinto D."/>
            <person name="Vollmers J."/>
            <person name="Rivas-Marin E."/>
            <person name="Kohn T."/>
            <person name="Peeters S.H."/>
            <person name="Heuer A."/>
            <person name="Rast P."/>
            <person name="Oberbeckmann S."/>
            <person name="Bunk B."/>
            <person name="Jeske O."/>
            <person name="Meyerdierks A."/>
            <person name="Storesund J.E."/>
            <person name="Kallscheuer N."/>
            <person name="Luecker S."/>
            <person name="Lage O.M."/>
            <person name="Pohl T."/>
            <person name="Merkel B.J."/>
            <person name="Hornburger P."/>
            <person name="Mueller R.-W."/>
            <person name="Bruemmer F."/>
            <person name="Labrenz M."/>
            <person name="Spormann A.M."/>
            <person name="Op den Camp H."/>
            <person name="Overmann J."/>
            <person name="Amann R."/>
            <person name="Jetten M.S.M."/>
            <person name="Mascher T."/>
            <person name="Medema M.H."/>
            <person name="Devos D.P."/>
            <person name="Kaster A.-K."/>
            <person name="Ovreas L."/>
            <person name="Rohde M."/>
            <person name="Galperin M.Y."/>
            <person name="Jogler C."/>
        </authorList>
    </citation>
    <scope>NUCLEOTIDE SEQUENCE [LARGE SCALE GENOMIC DNA]</scope>
    <source>
        <strain evidence="8 9">Pan216</strain>
    </source>
</reference>
<dbReference type="PANTHER" id="PTHR43531:SF11">
    <property type="entry name" value="METHYL-ACCEPTING CHEMOTAXIS PROTEIN 3"/>
    <property type="match status" value="1"/>
</dbReference>
<keyword evidence="2" id="KW-0145">Chemotaxis</keyword>
<keyword evidence="4" id="KW-0807">Transducer</keyword>
<evidence type="ECO:0000256" key="5">
    <source>
        <dbReference type="SAM" id="Coils"/>
    </source>
</evidence>
<dbReference type="EMBL" id="CP036279">
    <property type="protein sequence ID" value="QDU64745.1"/>
    <property type="molecule type" value="Genomic_DNA"/>
</dbReference>
<evidence type="ECO:0000313" key="9">
    <source>
        <dbReference type="Proteomes" id="UP000317093"/>
    </source>
</evidence>
<comment type="similarity">
    <text evidence="3">Belongs to the methyl-accepting chemotaxis (MCP) protein family.</text>
</comment>
<dbReference type="CDD" id="cd06225">
    <property type="entry name" value="HAMP"/>
    <property type="match status" value="1"/>
</dbReference>
<comment type="subcellular location">
    <subcellularLocation>
        <location evidence="1">Membrane</location>
    </subcellularLocation>
</comment>
<dbReference type="InterPro" id="IPR051310">
    <property type="entry name" value="MCP_chemotaxis"/>
</dbReference>
<dbReference type="Proteomes" id="UP000317093">
    <property type="component" value="Chromosome"/>
</dbReference>
<evidence type="ECO:0000259" key="6">
    <source>
        <dbReference type="PROSITE" id="PS50111"/>
    </source>
</evidence>
<evidence type="ECO:0000259" key="7">
    <source>
        <dbReference type="PROSITE" id="PS50885"/>
    </source>
</evidence>
<dbReference type="SMART" id="SM00091">
    <property type="entry name" value="PAS"/>
    <property type="match status" value="3"/>
</dbReference>
<dbReference type="FunFam" id="1.10.287.950:FF:000001">
    <property type="entry name" value="Methyl-accepting chemotaxis sensory transducer"/>
    <property type="match status" value="1"/>
</dbReference>
<dbReference type="Pfam" id="PF00015">
    <property type="entry name" value="MCPsignal"/>
    <property type="match status" value="1"/>
</dbReference>
<dbReference type="PROSITE" id="PS50111">
    <property type="entry name" value="CHEMOTAXIS_TRANSDUC_2"/>
    <property type="match status" value="1"/>
</dbReference>
<dbReference type="PANTHER" id="PTHR43531">
    <property type="entry name" value="PROTEIN ICFG"/>
    <property type="match status" value="1"/>
</dbReference>
<accession>A0A518BCP3</accession>
<dbReference type="PRINTS" id="PR00260">
    <property type="entry name" value="CHEMTRNSDUCR"/>
</dbReference>
<evidence type="ECO:0000256" key="1">
    <source>
        <dbReference type="ARBA" id="ARBA00004370"/>
    </source>
</evidence>
<name>A0A518BCP3_9BACT</name>
<feature type="domain" description="Methyl-accepting transducer" evidence="6">
    <location>
        <begin position="454"/>
        <end position="683"/>
    </location>
</feature>
<proteinExistence type="inferred from homology"/>
<dbReference type="RefSeq" id="WP_419193051.1">
    <property type="nucleotide sequence ID" value="NZ_CP036279.1"/>
</dbReference>
<dbReference type="Pfam" id="PF00672">
    <property type="entry name" value="HAMP"/>
    <property type="match status" value="1"/>
</dbReference>
<dbReference type="InterPro" id="IPR000014">
    <property type="entry name" value="PAS"/>
</dbReference>
<feature type="coiled-coil region" evidence="5">
    <location>
        <begin position="371"/>
        <end position="405"/>
    </location>
</feature>
<dbReference type="GO" id="GO:0007165">
    <property type="term" value="P:signal transduction"/>
    <property type="evidence" value="ECO:0007669"/>
    <property type="project" value="UniProtKB-KW"/>
</dbReference>
<evidence type="ECO:0000256" key="4">
    <source>
        <dbReference type="PROSITE-ProRule" id="PRU00284"/>
    </source>
</evidence>
<dbReference type="GO" id="GO:0004888">
    <property type="term" value="F:transmembrane signaling receptor activity"/>
    <property type="evidence" value="ECO:0007669"/>
    <property type="project" value="InterPro"/>
</dbReference>
<dbReference type="SMART" id="SM00304">
    <property type="entry name" value="HAMP"/>
    <property type="match status" value="1"/>
</dbReference>
<keyword evidence="9" id="KW-1185">Reference proteome</keyword>
<feature type="domain" description="HAMP" evidence="7">
    <location>
        <begin position="397"/>
        <end position="449"/>
    </location>
</feature>
<evidence type="ECO:0000313" key="8">
    <source>
        <dbReference type="EMBL" id="QDU64745.1"/>
    </source>
</evidence>
<gene>
    <name evidence="8" type="primary">tsr</name>
    <name evidence="8" type="ORF">Pan216_56370</name>
</gene>
<protein>
    <submittedName>
        <fullName evidence="8">Methyl-accepting chemotaxis protein I</fullName>
    </submittedName>
</protein>
<evidence type="ECO:0000256" key="3">
    <source>
        <dbReference type="ARBA" id="ARBA00029447"/>
    </source>
</evidence>
<feature type="coiled-coil region" evidence="5">
    <location>
        <begin position="483"/>
        <end position="510"/>
    </location>
</feature>
<dbReference type="GO" id="GO:0006935">
    <property type="term" value="P:chemotaxis"/>
    <property type="evidence" value="ECO:0007669"/>
    <property type="project" value="UniProtKB-KW"/>
</dbReference>
<dbReference type="CDD" id="cd11386">
    <property type="entry name" value="MCP_signal"/>
    <property type="match status" value="1"/>
</dbReference>
<dbReference type="Gene3D" id="1.10.287.950">
    <property type="entry name" value="Methyl-accepting chemotaxis protein"/>
    <property type="match status" value="1"/>
</dbReference>
<dbReference type="Gene3D" id="3.30.450.20">
    <property type="entry name" value="PAS domain"/>
    <property type="match status" value="3"/>
</dbReference>
<organism evidence="8 9">
    <name type="scientific">Kolteria novifilia</name>
    <dbReference type="NCBI Taxonomy" id="2527975"/>
    <lineage>
        <taxon>Bacteria</taxon>
        <taxon>Pseudomonadati</taxon>
        <taxon>Planctomycetota</taxon>
        <taxon>Planctomycetia</taxon>
        <taxon>Kolteriales</taxon>
        <taxon>Kolteriaceae</taxon>
        <taxon>Kolteria</taxon>
    </lineage>
</organism>